<dbReference type="InterPro" id="IPR056281">
    <property type="entry name" value="MIT_ATG1a/b/c"/>
</dbReference>
<reference evidence="8 9" key="1">
    <citation type="submission" date="2019-12" db="EMBL/GenBank/DDBJ databases">
        <authorList>
            <person name="Alioto T."/>
            <person name="Alioto T."/>
            <person name="Gomez Garrido J."/>
        </authorList>
    </citation>
    <scope>NUCLEOTIDE SEQUENCE [LARGE SCALE GENOMIC DNA]</scope>
</reference>
<dbReference type="EC" id="2.7.7.6" evidence="1"/>
<dbReference type="Gramene" id="OE9A106324T1">
    <property type="protein sequence ID" value="OE9A106324C1"/>
    <property type="gene ID" value="OE9A106324"/>
</dbReference>
<dbReference type="GO" id="GO:0000428">
    <property type="term" value="C:DNA-directed RNA polymerase complex"/>
    <property type="evidence" value="ECO:0007669"/>
    <property type="project" value="UniProtKB-KW"/>
</dbReference>
<dbReference type="GO" id="GO:0003677">
    <property type="term" value="F:DNA binding"/>
    <property type="evidence" value="ECO:0007669"/>
    <property type="project" value="InterPro"/>
</dbReference>
<evidence type="ECO:0000256" key="3">
    <source>
        <dbReference type="ARBA" id="ARBA00022679"/>
    </source>
</evidence>
<dbReference type="GO" id="GO:0003899">
    <property type="term" value="F:DNA-directed RNA polymerase activity"/>
    <property type="evidence" value="ECO:0007669"/>
    <property type="project" value="UniProtKB-EC"/>
</dbReference>
<dbReference type="Gene3D" id="2.40.270.10">
    <property type="entry name" value="DNA-directed RNA polymerase, subunit 2, domain 6"/>
    <property type="match status" value="1"/>
</dbReference>
<keyword evidence="9" id="KW-1185">Reference proteome</keyword>
<dbReference type="AlphaFoldDB" id="A0A8S0UJV5"/>
<dbReference type="InterPro" id="IPR007120">
    <property type="entry name" value="DNA-dir_RNAP_su2_dom"/>
</dbReference>
<dbReference type="Pfam" id="PF24497">
    <property type="entry name" value="MIT_ATG1"/>
    <property type="match status" value="1"/>
</dbReference>
<sequence>VQRGKCIKKGQILADGATTVGGELALGKNVLVAYMLWKGYNSEDAVLISERLRPCRTLCGSPLHMALEISYSGSMMLSTMDVEGTLEQPSTDYMTRIKSLQCFASAISELVNENVIYIASFCGNVDYMFLISEKVYC</sequence>
<comment type="caution">
    <text evidence="8">The sequence shown here is derived from an EMBL/GenBank/DDBJ whole genome shotgun (WGS) entry which is preliminary data.</text>
</comment>
<feature type="non-terminal residue" evidence="8">
    <location>
        <position position="137"/>
    </location>
</feature>
<keyword evidence="4" id="KW-0548">Nucleotidyltransferase</keyword>
<keyword evidence="5" id="KW-0804">Transcription</keyword>
<dbReference type="Proteomes" id="UP000594638">
    <property type="component" value="Unassembled WGS sequence"/>
</dbReference>
<dbReference type="OrthoDB" id="998992at2759"/>
<keyword evidence="3" id="KW-0808">Transferase</keyword>
<evidence type="ECO:0000259" key="7">
    <source>
        <dbReference type="Pfam" id="PF24497"/>
    </source>
</evidence>
<evidence type="ECO:0000259" key="6">
    <source>
        <dbReference type="Pfam" id="PF00562"/>
    </source>
</evidence>
<evidence type="ECO:0000256" key="4">
    <source>
        <dbReference type="ARBA" id="ARBA00022695"/>
    </source>
</evidence>
<name>A0A8S0UJV5_OLEEU</name>
<evidence type="ECO:0000256" key="1">
    <source>
        <dbReference type="ARBA" id="ARBA00012418"/>
    </source>
</evidence>
<dbReference type="Pfam" id="PF00562">
    <property type="entry name" value="RNA_pol_Rpb2_6"/>
    <property type="match status" value="1"/>
</dbReference>
<feature type="domain" description="DNA-directed RNA polymerase subunit 2 hybrid-binding" evidence="6">
    <location>
        <begin position="21"/>
        <end position="52"/>
    </location>
</feature>
<evidence type="ECO:0000313" key="9">
    <source>
        <dbReference type="Proteomes" id="UP000594638"/>
    </source>
</evidence>
<dbReference type="EMBL" id="CACTIH010007840">
    <property type="protein sequence ID" value="CAA3018438.1"/>
    <property type="molecule type" value="Genomic_DNA"/>
</dbReference>
<dbReference type="SUPFAM" id="SSF64484">
    <property type="entry name" value="beta and beta-prime subunits of DNA dependent RNA-polymerase"/>
    <property type="match status" value="1"/>
</dbReference>
<evidence type="ECO:0000313" key="8">
    <source>
        <dbReference type="EMBL" id="CAA3018438.1"/>
    </source>
</evidence>
<gene>
    <name evidence="8" type="ORF">OLEA9_A106324</name>
</gene>
<dbReference type="GO" id="GO:0006351">
    <property type="term" value="P:DNA-templated transcription"/>
    <property type="evidence" value="ECO:0007669"/>
    <property type="project" value="InterPro"/>
</dbReference>
<feature type="domain" description="ATG1a/b/c MIT" evidence="7">
    <location>
        <begin position="79"/>
        <end position="114"/>
    </location>
</feature>
<evidence type="ECO:0000256" key="5">
    <source>
        <dbReference type="ARBA" id="ARBA00023163"/>
    </source>
</evidence>
<dbReference type="InterPro" id="IPR037033">
    <property type="entry name" value="DNA-dir_RNAP_su2_hyb_sf"/>
</dbReference>
<accession>A0A8S0UJV5</accession>
<organism evidence="8 9">
    <name type="scientific">Olea europaea subsp. europaea</name>
    <dbReference type="NCBI Taxonomy" id="158383"/>
    <lineage>
        <taxon>Eukaryota</taxon>
        <taxon>Viridiplantae</taxon>
        <taxon>Streptophyta</taxon>
        <taxon>Embryophyta</taxon>
        <taxon>Tracheophyta</taxon>
        <taxon>Spermatophyta</taxon>
        <taxon>Magnoliopsida</taxon>
        <taxon>eudicotyledons</taxon>
        <taxon>Gunneridae</taxon>
        <taxon>Pentapetalae</taxon>
        <taxon>asterids</taxon>
        <taxon>lamiids</taxon>
        <taxon>Lamiales</taxon>
        <taxon>Oleaceae</taxon>
        <taxon>Oleeae</taxon>
        <taxon>Olea</taxon>
    </lineage>
</organism>
<protein>
    <recommendedName>
        <fullName evidence="1">DNA-directed RNA polymerase</fullName>
        <ecNumber evidence="1">2.7.7.6</ecNumber>
    </recommendedName>
</protein>
<dbReference type="Gene3D" id="2.40.50.100">
    <property type="match status" value="1"/>
</dbReference>
<keyword evidence="2" id="KW-0240">DNA-directed RNA polymerase</keyword>
<proteinExistence type="predicted"/>
<evidence type="ECO:0000256" key="2">
    <source>
        <dbReference type="ARBA" id="ARBA00022478"/>
    </source>
</evidence>